<proteinExistence type="inferred from homology"/>
<keyword evidence="3" id="KW-0175">Coiled coil</keyword>
<keyword evidence="2" id="KW-0564">Palmitate</keyword>
<reference evidence="4 5" key="1">
    <citation type="submission" date="2021-08" db="EMBL/GenBank/DDBJ databases">
        <authorList>
            <person name="Zhang D."/>
            <person name="Zhang A."/>
            <person name="Wang L."/>
        </authorList>
    </citation>
    <scope>NUCLEOTIDE SEQUENCE [LARGE SCALE GENOMIC DNA]</scope>
    <source>
        <strain evidence="4 5">WL0086</strain>
    </source>
</reference>
<reference evidence="4 5" key="2">
    <citation type="submission" date="2023-12" db="EMBL/GenBank/DDBJ databases">
        <title>Description of an unclassified Opitutus bacterium of Verrucomicrobiota.</title>
        <authorList>
            <person name="Zhang D.-F."/>
        </authorList>
    </citation>
    <scope>NUCLEOTIDE SEQUENCE [LARGE SCALE GENOMIC DNA]</scope>
    <source>
        <strain evidence="4 5">WL0086</strain>
    </source>
</reference>
<comment type="subcellular location">
    <subcellularLocation>
        <location evidence="2">Cell membrane</location>
        <topology evidence="2">Lipid-anchor</topology>
    </subcellularLocation>
</comment>
<dbReference type="Gene3D" id="2.20.200.10">
    <property type="entry name" value="Outer membrane efflux proteins (OEP)"/>
    <property type="match status" value="1"/>
</dbReference>
<dbReference type="Pfam" id="PF02321">
    <property type="entry name" value="OEP"/>
    <property type="match status" value="2"/>
</dbReference>
<keyword evidence="2" id="KW-0472">Membrane</keyword>
<dbReference type="NCBIfam" id="TIGR01845">
    <property type="entry name" value="outer_NodT"/>
    <property type="match status" value="1"/>
</dbReference>
<sequence>MPERFGGVGGNLPQAARWWEAWGDAELTRRVERALAANLSLEAAWETLREAEAVARREGAARWPTLEAEFSGGERREDGASSSEYSAGLAAEYEVDLWRRVGAAASAAEFRAAASEAEVQAAALSLAAEVTVTYFQLIEARQQRDLLEAQLKTNGKVLTSQKARFSGGLVRSADVLRQQQLVENTRGQLALLEMRIALLQHTLAVLEGRAPGSGAEVTPEALPELPAMPRTGVPAELLQRRPDLQAAWARLRAANEDVAVAVAARFPRITLGASLETVAEDPSGLFDDWIRSLSGQVLAPLFDAGGRRAEVDRNEAVARRLLAEYGQTALEALREVEDALVRERRQAERLASLVEQQRLAQEAYRRLLNEYLNGVTEYLGALTALNQAQQLERDLLEARRLLAEYRVAVYRALGGNIVPDRAALEELVGNP</sequence>
<dbReference type="PANTHER" id="PTHR30203">
    <property type="entry name" value="OUTER MEMBRANE CATION EFFLUX PROTEIN"/>
    <property type="match status" value="1"/>
</dbReference>
<dbReference type="EMBL" id="CP139781">
    <property type="protein sequence ID" value="WRQ88751.1"/>
    <property type="molecule type" value="Genomic_DNA"/>
</dbReference>
<keyword evidence="2" id="KW-0812">Transmembrane</keyword>
<gene>
    <name evidence="4" type="ORF">K1X11_005000</name>
</gene>
<keyword evidence="2" id="KW-1134">Transmembrane beta strand</keyword>
<dbReference type="InterPro" id="IPR003423">
    <property type="entry name" value="OMP_efflux"/>
</dbReference>
<dbReference type="Proteomes" id="UP000738431">
    <property type="component" value="Chromosome"/>
</dbReference>
<dbReference type="SUPFAM" id="SSF56954">
    <property type="entry name" value="Outer membrane efflux proteins (OEP)"/>
    <property type="match status" value="1"/>
</dbReference>
<feature type="coiled-coil region" evidence="3">
    <location>
        <begin position="330"/>
        <end position="408"/>
    </location>
</feature>
<evidence type="ECO:0000256" key="2">
    <source>
        <dbReference type="RuleBase" id="RU362097"/>
    </source>
</evidence>
<dbReference type="PANTHER" id="PTHR30203:SF33">
    <property type="entry name" value="BLR4455 PROTEIN"/>
    <property type="match status" value="1"/>
</dbReference>
<keyword evidence="2" id="KW-0449">Lipoprotein</keyword>
<dbReference type="InterPro" id="IPR010131">
    <property type="entry name" value="MdtP/NodT-like"/>
</dbReference>
<comment type="similarity">
    <text evidence="1 2">Belongs to the outer membrane factor (OMF) (TC 1.B.17) family.</text>
</comment>
<dbReference type="Gene3D" id="1.20.1600.10">
    <property type="entry name" value="Outer membrane efflux proteins (OEP)"/>
    <property type="match status" value="1"/>
</dbReference>
<evidence type="ECO:0000313" key="5">
    <source>
        <dbReference type="Proteomes" id="UP000738431"/>
    </source>
</evidence>
<evidence type="ECO:0000256" key="1">
    <source>
        <dbReference type="ARBA" id="ARBA00007613"/>
    </source>
</evidence>
<protein>
    <submittedName>
        <fullName evidence="4">Efflux transporter outer membrane subunit</fullName>
    </submittedName>
</protein>
<keyword evidence="5" id="KW-1185">Reference proteome</keyword>
<organism evidence="4 5">
    <name type="scientific">Actomonas aquatica</name>
    <dbReference type="NCBI Taxonomy" id="2866162"/>
    <lineage>
        <taxon>Bacteria</taxon>
        <taxon>Pseudomonadati</taxon>
        <taxon>Verrucomicrobiota</taxon>
        <taxon>Opitutia</taxon>
        <taxon>Opitutales</taxon>
        <taxon>Opitutaceae</taxon>
        <taxon>Actomonas</taxon>
    </lineage>
</organism>
<evidence type="ECO:0000313" key="4">
    <source>
        <dbReference type="EMBL" id="WRQ88751.1"/>
    </source>
</evidence>
<name>A0ABZ1CAP7_9BACT</name>
<evidence type="ECO:0000256" key="3">
    <source>
        <dbReference type="SAM" id="Coils"/>
    </source>
</evidence>
<dbReference type="RefSeq" id="WP_324726099.1">
    <property type="nucleotide sequence ID" value="NZ_CP139781.1"/>
</dbReference>
<accession>A0ABZ1CAP7</accession>